<name>A0A4Y7KES4_PAPSO</name>
<dbReference type="STRING" id="3469.A0A4Y7KES4"/>
<dbReference type="InterPro" id="IPR006476">
    <property type="entry name" value="CHP01589_pln"/>
</dbReference>
<sequence length="365" mass="40537">MRGYVDFPLNAFYWKSLFLKDSLPACRGCEFDNAFYQISPLPLQKDIKEANKVRSGAHSQHTSCTISHPKCSRARVWEGDLPNNTSNDAPLTDSISKSGSSNDSRKVSREDIELVQSLIERCLQFYMNRDEVVQTLLNRVRIEPQFTSLVWKKLEEENTEFFRAYYIRLKLKKQIILFNHLLAHQYHLMTYQVPVPPKISLAPIQNGVHPMPANNLPMGYPVLQPPPMSVAGQPHLHAVNSGLSRCQVVNGVSATGNLHPIRVNSGNDAMPSMSEVAISPASVASSGHFPFTTSEISGTSVDTSALDTAFTSDVANSILEIWETIQGQPSDSDLLLDSPEQDDIVKDFFADSVPGQCSQSDEDKL</sequence>
<dbReference type="Proteomes" id="UP000316621">
    <property type="component" value="Chromosome 7"/>
</dbReference>
<accession>A0A4Y7KES4</accession>
<protein>
    <recommendedName>
        <fullName evidence="4">Angiotensin-converting enzyme 2</fullName>
    </recommendedName>
</protein>
<evidence type="ECO:0000256" key="1">
    <source>
        <dbReference type="SAM" id="MobiDB-lite"/>
    </source>
</evidence>
<proteinExistence type="predicted"/>
<dbReference type="PANTHER" id="PTHR31871:SF9">
    <property type="entry name" value="HELICASE WITH ZINC FINGER PROTEIN"/>
    <property type="match status" value="1"/>
</dbReference>
<gene>
    <name evidence="2" type="ORF">C5167_033998</name>
</gene>
<feature type="compositionally biased region" description="Low complexity" evidence="1">
    <location>
        <begin position="93"/>
        <end position="102"/>
    </location>
</feature>
<evidence type="ECO:0008006" key="4">
    <source>
        <dbReference type="Google" id="ProtNLM"/>
    </source>
</evidence>
<feature type="region of interest" description="Disordered" evidence="1">
    <location>
        <begin position="83"/>
        <end position="106"/>
    </location>
</feature>
<keyword evidence="3" id="KW-1185">Reference proteome</keyword>
<evidence type="ECO:0000313" key="2">
    <source>
        <dbReference type="EMBL" id="RZC70840.1"/>
    </source>
</evidence>
<dbReference type="Pfam" id="PF09713">
    <property type="entry name" value="A_thal_3526"/>
    <property type="match status" value="1"/>
</dbReference>
<evidence type="ECO:0000313" key="3">
    <source>
        <dbReference type="Proteomes" id="UP000316621"/>
    </source>
</evidence>
<dbReference type="AlphaFoldDB" id="A0A4Y7KES4"/>
<reference evidence="2 3" key="1">
    <citation type="journal article" date="2018" name="Science">
        <title>The opium poppy genome and morphinan production.</title>
        <authorList>
            <person name="Guo L."/>
            <person name="Winzer T."/>
            <person name="Yang X."/>
            <person name="Li Y."/>
            <person name="Ning Z."/>
            <person name="He Z."/>
            <person name="Teodor R."/>
            <person name="Lu Y."/>
            <person name="Bowser T.A."/>
            <person name="Graham I.A."/>
            <person name="Ye K."/>
        </authorList>
    </citation>
    <scope>NUCLEOTIDE SEQUENCE [LARGE SCALE GENOMIC DNA]</scope>
    <source>
        <strain evidence="3">cv. HN1</strain>
        <tissue evidence="2">Leaves</tissue>
    </source>
</reference>
<dbReference type="Gramene" id="RZC70840">
    <property type="protein sequence ID" value="RZC70840"/>
    <property type="gene ID" value="C5167_033998"/>
</dbReference>
<dbReference type="OMA" id="ILEIWET"/>
<dbReference type="EMBL" id="CM010721">
    <property type="protein sequence ID" value="RZC70840.1"/>
    <property type="molecule type" value="Genomic_DNA"/>
</dbReference>
<dbReference type="PANTHER" id="PTHR31871">
    <property type="entry name" value="OS02G0137100 PROTEIN"/>
    <property type="match status" value="1"/>
</dbReference>
<dbReference type="NCBIfam" id="TIGR01589">
    <property type="entry name" value="A_thal_3526"/>
    <property type="match status" value="1"/>
</dbReference>
<organism evidence="2 3">
    <name type="scientific">Papaver somniferum</name>
    <name type="common">Opium poppy</name>
    <dbReference type="NCBI Taxonomy" id="3469"/>
    <lineage>
        <taxon>Eukaryota</taxon>
        <taxon>Viridiplantae</taxon>
        <taxon>Streptophyta</taxon>
        <taxon>Embryophyta</taxon>
        <taxon>Tracheophyta</taxon>
        <taxon>Spermatophyta</taxon>
        <taxon>Magnoliopsida</taxon>
        <taxon>Ranunculales</taxon>
        <taxon>Papaveraceae</taxon>
        <taxon>Papaveroideae</taxon>
        <taxon>Papaver</taxon>
    </lineage>
</organism>